<evidence type="ECO:0000313" key="7">
    <source>
        <dbReference type="Proteomes" id="UP000578819"/>
    </source>
</evidence>
<evidence type="ECO:0000256" key="4">
    <source>
        <dbReference type="SAM" id="MobiDB-lite"/>
    </source>
</evidence>
<dbReference type="PANTHER" id="PTHR33204:SF37">
    <property type="entry name" value="HTH-TYPE TRANSCRIPTIONAL REGULATOR YODB"/>
    <property type="match status" value="1"/>
</dbReference>
<evidence type="ECO:0000259" key="5">
    <source>
        <dbReference type="PROSITE" id="PS51118"/>
    </source>
</evidence>
<gene>
    <name evidence="6" type="ORF">FHR38_005536</name>
</gene>
<keyword evidence="2 6" id="KW-0238">DNA-binding</keyword>
<sequence>METNPPSRYDVFNLDCPSRKLFDRIGERWTPLVLLALQHDIRRFSALLRRIEGISQKMLTQTLRGLERDGLVTRRAFATVPVTVEYTLTPLGESLCDAIDVLRRWAFANVDELAAAREAYQSDLSASTPAGPEVPTPRALADRPS</sequence>
<feature type="region of interest" description="Disordered" evidence="4">
    <location>
        <begin position="122"/>
        <end position="145"/>
    </location>
</feature>
<protein>
    <submittedName>
        <fullName evidence="6">DNA-binding HxlR family transcriptional regulator</fullName>
    </submittedName>
</protein>
<dbReference type="Pfam" id="PF01638">
    <property type="entry name" value="HxlR"/>
    <property type="match status" value="1"/>
</dbReference>
<feature type="domain" description="HTH hxlR-type" evidence="5">
    <location>
        <begin position="16"/>
        <end position="114"/>
    </location>
</feature>
<dbReference type="InterPro" id="IPR036390">
    <property type="entry name" value="WH_DNA-bd_sf"/>
</dbReference>
<dbReference type="InterPro" id="IPR036388">
    <property type="entry name" value="WH-like_DNA-bd_sf"/>
</dbReference>
<dbReference type="Proteomes" id="UP000578819">
    <property type="component" value="Unassembled WGS sequence"/>
</dbReference>
<dbReference type="Gene3D" id="1.10.10.10">
    <property type="entry name" value="Winged helix-like DNA-binding domain superfamily/Winged helix DNA-binding domain"/>
    <property type="match status" value="1"/>
</dbReference>
<organism evidence="6 7">
    <name type="scientific">Micromonospora polyrhachis</name>
    <dbReference type="NCBI Taxonomy" id="1282883"/>
    <lineage>
        <taxon>Bacteria</taxon>
        <taxon>Bacillati</taxon>
        <taxon>Actinomycetota</taxon>
        <taxon>Actinomycetes</taxon>
        <taxon>Micromonosporales</taxon>
        <taxon>Micromonosporaceae</taxon>
        <taxon>Micromonospora</taxon>
    </lineage>
</organism>
<dbReference type="EMBL" id="JACHJW010000001">
    <property type="protein sequence ID" value="MBB4961803.1"/>
    <property type="molecule type" value="Genomic_DNA"/>
</dbReference>
<evidence type="ECO:0000256" key="2">
    <source>
        <dbReference type="ARBA" id="ARBA00023125"/>
    </source>
</evidence>
<dbReference type="GO" id="GO:0003677">
    <property type="term" value="F:DNA binding"/>
    <property type="evidence" value="ECO:0007669"/>
    <property type="project" value="UniProtKB-KW"/>
</dbReference>
<dbReference type="PANTHER" id="PTHR33204">
    <property type="entry name" value="TRANSCRIPTIONAL REGULATOR, MARR FAMILY"/>
    <property type="match status" value="1"/>
</dbReference>
<dbReference type="RefSeq" id="WP_312882434.1">
    <property type="nucleotide sequence ID" value="NZ_JACHJW010000001.1"/>
</dbReference>
<name>A0A7W7WSV5_9ACTN</name>
<keyword evidence="7" id="KW-1185">Reference proteome</keyword>
<keyword evidence="3" id="KW-0804">Transcription</keyword>
<accession>A0A7W7WSV5</accession>
<dbReference type="SUPFAM" id="SSF46785">
    <property type="entry name" value="Winged helix' DNA-binding domain"/>
    <property type="match status" value="1"/>
</dbReference>
<evidence type="ECO:0000313" key="6">
    <source>
        <dbReference type="EMBL" id="MBB4961803.1"/>
    </source>
</evidence>
<proteinExistence type="predicted"/>
<evidence type="ECO:0000256" key="3">
    <source>
        <dbReference type="ARBA" id="ARBA00023163"/>
    </source>
</evidence>
<dbReference type="PROSITE" id="PS51118">
    <property type="entry name" value="HTH_HXLR"/>
    <property type="match status" value="1"/>
</dbReference>
<keyword evidence="1" id="KW-0805">Transcription regulation</keyword>
<reference evidence="6 7" key="1">
    <citation type="submission" date="2020-08" db="EMBL/GenBank/DDBJ databases">
        <title>Sequencing the genomes of 1000 actinobacteria strains.</title>
        <authorList>
            <person name="Klenk H.-P."/>
        </authorList>
    </citation>
    <scope>NUCLEOTIDE SEQUENCE [LARGE SCALE GENOMIC DNA]</scope>
    <source>
        <strain evidence="6 7">DSM 45886</strain>
    </source>
</reference>
<dbReference type="InterPro" id="IPR002577">
    <property type="entry name" value="HTH_HxlR"/>
</dbReference>
<evidence type="ECO:0000256" key="1">
    <source>
        <dbReference type="ARBA" id="ARBA00023015"/>
    </source>
</evidence>
<comment type="caution">
    <text evidence="6">The sequence shown here is derived from an EMBL/GenBank/DDBJ whole genome shotgun (WGS) entry which is preliminary data.</text>
</comment>
<dbReference type="AlphaFoldDB" id="A0A7W7WSV5"/>